<keyword evidence="2" id="KW-1185">Reference proteome</keyword>
<gene>
    <name evidence="1" type="ORF">Tco_0655046</name>
</gene>
<name>A0ABQ4X585_9ASTR</name>
<accession>A0ABQ4X585</accession>
<comment type="caution">
    <text evidence="1">The sequence shown here is derived from an EMBL/GenBank/DDBJ whole genome shotgun (WGS) entry which is preliminary data.</text>
</comment>
<evidence type="ECO:0000313" key="1">
    <source>
        <dbReference type="EMBL" id="GJS60262.1"/>
    </source>
</evidence>
<proteinExistence type="predicted"/>
<protein>
    <submittedName>
        <fullName evidence="1">Uncharacterized protein</fullName>
    </submittedName>
</protein>
<evidence type="ECO:0000313" key="2">
    <source>
        <dbReference type="Proteomes" id="UP001151760"/>
    </source>
</evidence>
<reference evidence="1" key="2">
    <citation type="submission" date="2022-01" db="EMBL/GenBank/DDBJ databases">
        <authorList>
            <person name="Yamashiro T."/>
            <person name="Shiraishi A."/>
            <person name="Satake H."/>
            <person name="Nakayama K."/>
        </authorList>
    </citation>
    <scope>NUCLEOTIDE SEQUENCE</scope>
</reference>
<reference evidence="1" key="1">
    <citation type="journal article" date="2022" name="Int. J. Mol. Sci.">
        <title>Draft Genome of Tanacetum Coccineum: Genomic Comparison of Closely Related Tanacetum-Family Plants.</title>
        <authorList>
            <person name="Yamashiro T."/>
            <person name="Shiraishi A."/>
            <person name="Nakayama K."/>
            <person name="Satake H."/>
        </authorList>
    </citation>
    <scope>NUCLEOTIDE SEQUENCE</scope>
</reference>
<organism evidence="1 2">
    <name type="scientific">Tanacetum coccineum</name>
    <dbReference type="NCBI Taxonomy" id="301880"/>
    <lineage>
        <taxon>Eukaryota</taxon>
        <taxon>Viridiplantae</taxon>
        <taxon>Streptophyta</taxon>
        <taxon>Embryophyta</taxon>
        <taxon>Tracheophyta</taxon>
        <taxon>Spermatophyta</taxon>
        <taxon>Magnoliopsida</taxon>
        <taxon>eudicotyledons</taxon>
        <taxon>Gunneridae</taxon>
        <taxon>Pentapetalae</taxon>
        <taxon>asterids</taxon>
        <taxon>campanulids</taxon>
        <taxon>Asterales</taxon>
        <taxon>Asteraceae</taxon>
        <taxon>Asteroideae</taxon>
        <taxon>Anthemideae</taxon>
        <taxon>Anthemidinae</taxon>
        <taxon>Tanacetum</taxon>
    </lineage>
</organism>
<dbReference type="Proteomes" id="UP001151760">
    <property type="component" value="Unassembled WGS sequence"/>
</dbReference>
<sequence length="115" mass="12734">MSLTATTSSADLQQQLYLIYSTATFEILDELTKVADSSCLQDRMKGWMSISNSQRLIAELEALGECRDVMRCLDHMRQIVGRYSAKLGALEQLLAGAHVGMGLKDGYVADIEEKD</sequence>
<dbReference type="EMBL" id="BQNB010009209">
    <property type="protein sequence ID" value="GJS60262.1"/>
    <property type="molecule type" value="Genomic_DNA"/>
</dbReference>